<accession>A0A919NLP5</accession>
<keyword evidence="11" id="KW-1185">Reference proteome</keyword>
<dbReference type="GO" id="GO:0016020">
    <property type="term" value="C:membrane"/>
    <property type="evidence" value="ECO:0007669"/>
    <property type="project" value="InterPro"/>
</dbReference>
<keyword evidence="6 8" id="KW-0472">Membrane</keyword>
<evidence type="ECO:0000256" key="1">
    <source>
        <dbReference type="ARBA" id="ARBA00004127"/>
    </source>
</evidence>
<keyword evidence="5 8" id="KW-1133">Transmembrane helix</keyword>
<evidence type="ECO:0000313" key="11">
    <source>
        <dbReference type="Proteomes" id="UP000623608"/>
    </source>
</evidence>
<feature type="transmembrane region" description="Helical" evidence="8">
    <location>
        <begin position="410"/>
        <end position="432"/>
    </location>
</feature>
<protein>
    <recommendedName>
        <fullName evidence="9">ArnT-like N-terminal domain-containing protein</fullName>
    </recommendedName>
</protein>
<keyword evidence="3" id="KW-0808">Transferase</keyword>
<comment type="caution">
    <text evidence="10">The sequence shown here is derived from an EMBL/GenBank/DDBJ whole genome shotgun (WGS) entry which is preliminary data.</text>
</comment>
<feature type="compositionally biased region" description="Pro residues" evidence="7">
    <location>
        <begin position="475"/>
        <end position="491"/>
    </location>
</feature>
<feature type="compositionally biased region" description="Acidic residues" evidence="7">
    <location>
        <begin position="537"/>
        <end position="552"/>
    </location>
</feature>
<name>A0A919NLP5_9ACTN</name>
<organism evidence="10 11">
    <name type="scientific">Paractinoplanes tereljensis</name>
    <dbReference type="NCBI Taxonomy" id="571912"/>
    <lineage>
        <taxon>Bacteria</taxon>
        <taxon>Bacillati</taxon>
        <taxon>Actinomycetota</taxon>
        <taxon>Actinomycetes</taxon>
        <taxon>Micromonosporales</taxon>
        <taxon>Micromonosporaceae</taxon>
        <taxon>Paractinoplanes</taxon>
    </lineage>
</organism>
<feature type="transmembrane region" description="Helical" evidence="8">
    <location>
        <begin position="12"/>
        <end position="32"/>
    </location>
</feature>
<comment type="subcellular location">
    <subcellularLocation>
        <location evidence="1">Endomembrane system</location>
        <topology evidence="1">Multi-pass membrane protein</topology>
    </subcellularLocation>
</comment>
<dbReference type="EMBL" id="BOMY01000018">
    <property type="protein sequence ID" value="GIF19902.1"/>
    <property type="molecule type" value="Genomic_DNA"/>
</dbReference>
<keyword evidence="2" id="KW-0328">Glycosyltransferase</keyword>
<dbReference type="GO" id="GO:0012505">
    <property type="term" value="C:endomembrane system"/>
    <property type="evidence" value="ECO:0007669"/>
    <property type="project" value="UniProtKB-SubCell"/>
</dbReference>
<dbReference type="RefSeq" id="WP_203804833.1">
    <property type="nucleotide sequence ID" value="NZ_BOMY01000018.1"/>
</dbReference>
<feature type="transmembrane region" description="Helical" evidence="8">
    <location>
        <begin position="153"/>
        <end position="184"/>
    </location>
</feature>
<sequence>MPAALRPRALLRHLPLLVVLAGAVGLRVWYALTYPYAFFFPDSRPYMEAAYLSTPNPARPYGYSWLLKPFLHGPYDRIAFAQHLLGVVLVVVGYVFLVRRGAKPWLAALAVLPFAVDARVLTIEHFVLAETAYITLTAGGLFLLAWRRRLGWLAAALAGTMLGFAAVTRSVGLPILALAVVYLVIRRVGWLRLVAFALPVAGFLGGYLTWYHQSTDVYAFGQYSGRFLYARVMPIADCDKLKLTADQRELCMPDAPATWVQRPDNYIWSSLSPARRLYPSETSDKVLGDFANTVIKQRPGAYAAMVAEQSWWHLTWRPPLNSDAECLATIWLPPAKVGTDCVARYYTPASRPDRMPPPHFLVDNPDASRLAAYGKVVTTPGPLYAVGILAAVVAACWRPRRRPWREAADALLFTGAGFGLLVVSVATSLFDYRYAEPAVLLIPIGLALSVTRIAAVSGKPLPPIPKQRSAEPDLQPEPQPPARSEPPPPATTEPQPAKAMADPGPEPEKQAEPEALAQAEGDAQAEAGAAPAVELGAADEAEPDDAGADDLADLPVYEIPSQAKADDRVIRGVKPRGALSH</sequence>
<dbReference type="Pfam" id="PF02366">
    <property type="entry name" value="PMT"/>
    <property type="match status" value="1"/>
</dbReference>
<evidence type="ECO:0000256" key="5">
    <source>
        <dbReference type="ARBA" id="ARBA00022989"/>
    </source>
</evidence>
<evidence type="ECO:0000313" key="10">
    <source>
        <dbReference type="EMBL" id="GIF19902.1"/>
    </source>
</evidence>
<feature type="compositionally biased region" description="Low complexity" evidence="7">
    <location>
        <begin position="514"/>
        <end position="536"/>
    </location>
</feature>
<evidence type="ECO:0000256" key="6">
    <source>
        <dbReference type="ARBA" id="ARBA00023136"/>
    </source>
</evidence>
<evidence type="ECO:0000256" key="3">
    <source>
        <dbReference type="ARBA" id="ARBA00022679"/>
    </source>
</evidence>
<evidence type="ECO:0000256" key="4">
    <source>
        <dbReference type="ARBA" id="ARBA00022692"/>
    </source>
</evidence>
<evidence type="ECO:0000256" key="2">
    <source>
        <dbReference type="ARBA" id="ARBA00022676"/>
    </source>
</evidence>
<evidence type="ECO:0000256" key="8">
    <source>
        <dbReference type="SAM" id="Phobius"/>
    </source>
</evidence>
<feature type="transmembrane region" description="Helical" evidence="8">
    <location>
        <begin position="438"/>
        <end position="458"/>
    </location>
</feature>
<dbReference type="InterPro" id="IPR003342">
    <property type="entry name" value="ArnT-like_N"/>
</dbReference>
<feature type="transmembrane region" description="Helical" evidence="8">
    <location>
        <begin position="190"/>
        <end position="210"/>
    </location>
</feature>
<dbReference type="Proteomes" id="UP000623608">
    <property type="component" value="Unassembled WGS sequence"/>
</dbReference>
<gene>
    <name evidence="10" type="ORF">Ate02nite_26320</name>
</gene>
<feature type="domain" description="ArnT-like N-terminal" evidence="9">
    <location>
        <begin position="73"/>
        <end position="186"/>
    </location>
</feature>
<feature type="transmembrane region" description="Helical" evidence="8">
    <location>
        <begin position="78"/>
        <end position="97"/>
    </location>
</feature>
<dbReference type="GO" id="GO:0000030">
    <property type="term" value="F:mannosyltransferase activity"/>
    <property type="evidence" value="ECO:0007669"/>
    <property type="project" value="InterPro"/>
</dbReference>
<proteinExistence type="predicted"/>
<dbReference type="AlphaFoldDB" id="A0A919NLP5"/>
<feature type="transmembrane region" description="Helical" evidence="8">
    <location>
        <begin position="127"/>
        <end position="146"/>
    </location>
</feature>
<keyword evidence="4 8" id="KW-0812">Transmembrane</keyword>
<feature type="region of interest" description="Disordered" evidence="7">
    <location>
        <begin position="461"/>
        <end position="581"/>
    </location>
</feature>
<evidence type="ECO:0000256" key="7">
    <source>
        <dbReference type="SAM" id="MobiDB-lite"/>
    </source>
</evidence>
<dbReference type="GO" id="GO:0006493">
    <property type="term" value="P:protein O-linked glycosylation"/>
    <property type="evidence" value="ECO:0007669"/>
    <property type="project" value="InterPro"/>
</dbReference>
<evidence type="ECO:0000259" key="9">
    <source>
        <dbReference type="Pfam" id="PF02366"/>
    </source>
</evidence>
<reference evidence="10" key="1">
    <citation type="submission" date="2021-01" db="EMBL/GenBank/DDBJ databases">
        <title>Whole genome shotgun sequence of Actinoplanes tereljensis NBRC 105297.</title>
        <authorList>
            <person name="Komaki H."/>
            <person name="Tamura T."/>
        </authorList>
    </citation>
    <scope>NUCLEOTIDE SEQUENCE</scope>
    <source>
        <strain evidence="10">NBRC 105297</strain>
    </source>
</reference>